<dbReference type="InterPro" id="IPR001869">
    <property type="entry name" value="Thiol_cytolysin"/>
</dbReference>
<dbReference type="AlphaFoldDB" id="R4WJK9"/>
<evidence type="ECO:0000256" key="7">
    <source>
        <dbReference type="ARBA" id="ARBA00022692"/>
    </source>
</evidence>
<feature type="chain" id="PRO_5004372507" description="Thiol-activated cytolysin C-terminal domain-containing protein" evidence="14">
    <location>
        <begin position="20"/>
        <end position="165"/>
    </location>
</feature>
<feature type="signal peptide" evidence="14">
    <location>
        <begin position="1"/>
        <end position="19"/>
    </location>
</feature>
<name>R4WJK9_RIPPE</name>
<dbReference type="SUPFAM" id="SSF56978">
    <property type="entry name" value="Perfringolysin"/>
    <property type="match status" value="1"/>
</dbReference>
<keyword evidence="6" id="KW-0800">Toxin</keyword>
<keyword evidence="8" id="KW-0354">Hemolysis</keyword>
<keyword evidence="12" id="KW-0446">Lipid-binding</keyword>
<dbReference type="Pfam" id="PF17440">
    <property type="entry name" value="Thiol_cytolys_C"/>
    <property type="match status" value="1"/>
</dbReference>
<evidence type="ECO:0000256" key="11">
    <source>
        <dbReference type="ARBA" id="ARBA00023026"/>
    </source>
</evidence>
<evidence type="ECO:0000256" key="5">
    <source>
        <dbReference type="ARBA" id="ARBA00022525"/>
    </source>
</evidence>
<reference evidence="16" key="1">
    <citation type="journal article" date="2013" name="PLoS ONE">
        <title>Gene expression in gut symbiotic organ of stinkbug affected by extracellular bacterial symbiont.</title>
        <authorList>
            <person name="Futahashi R."/>
            <person name="Tanaka K."/>
            <person name="Tanahashi M."/>
            <person name="Nikoh N."/>
            <person name="Kikuchi Y."/>
            <person name="Lee B.L."/>
            <person name="Fukatsu T."/>
        </authorList>
    </citation>
    <scope>NUCLEOTIDE SEQUENCE</scope>
    <source>
        <tissue evidence="16">Midgut</tissue>
    </source>
</reference>
<dbReference type="InterPro" id="IPR038700">
    <property type="entry name" value="Thiol_cytolys_C_sf"/>
</dbReference>
<keyword evidence="13" id="KW-0472">Membrane</keyword>
<evidence type="ECO:0000313" key="16">
    <source>
        <dbReference type="EMBL" id="BAN20960.1"/>
    </source>
</evidence>
<keyword evidence="9" id="KW-0204">Cytolysis</keyword>
<dbReference type="PRINTS" id="PR01400">
    <property type="entry name" value="TACYTOLYSIN"/>
</dbReference>
<evidence type="ECO:0000256" key="14">
    <source>
        <dbReference type="SAM" id="SignalP"/>
    </source>
</evidence>
<dbReference type="GO" id="GO:0031640">
    <property type="term" value="P:killing of cells of another organism"/>
    <property type="evidence" value="ECO:0007669"/>
    <property type="project" value="UniProtKB-KW"/>
</dbReference>
<proteinExistence type="evidence at transcript level"/>
<evidence type="ECO:0000256" key="3">
    <source>
        <dbReference type="ARBA" id="ARBA00008503"/>
    </source>
</evidence>
<dbReference type="InterPro" id="IPR035390">
    <property type="entry name" value="Thiol_cytolys_C"/>
</dbReference>
<evidence type="ECO:0000256" key="6">
    <source>
        <dbReference type="ARBA" id="ARBA00022656"/>
    </source>
</evidence>
<keyword evidence="4" id="KW-1134">Transmembrane beta strand</keyword>
<keyword evidence="11" id="KW-0843">Virulence</keyword>
<keyword evidence="5" id="KW-0964">Secreted</keyword>
<dbReference type="GO" id="GO:0090729">
    <property type="term" value="F:toxin activity"/>
    <property type="evidence" value="ECO:0007669"/>
    <property type="project" value="UniProtKB-KW"/>
</dbReference>
<keyword evidence="14" id="KW-0732">Signal</keyword>
<evidence type="ECO:0000256" key="4">
    <source>
        <dbReference type="ARBA" id="ARBA00022452"/>
    </source>
</evidence>
<comment type="subcellular location">
    <subcellularLocation>
        <location evidence="1">Host membrane</location>
        <topology evidence="1">Multi-pass membrane protein</topology>
    </subcellularLocation>
    <subcellularLocation>
        <location evidence="2">Secreted</location>
    </subcellularLocation>
</comment>
<keyword evidence="7" id="KW-0812">Transmembrane</keyword>
<protein>
    <recommendedName>
        <fullName evidence="15">Thiol-activated cytolysin C-terminal domain-containing protein</fullName>
    </recommendedName>
</protein>
<sequence length="165" mass="18409">MKYSVICLLIAAFTGLNNGEELDSSENSIGGELSGEQETEFIDSNNITALNDYNYGIIKFTHHGAYIAKFYADWNEVSIGENGQTVKQAKSWDKNGRYVTAGFSEEIVVKDGSTDVHVRAIENTGLLWDLWRTVFDLPDVPVIKYREFIIQGTTLSPSYSVQPSL</sequence>
<dbReference type="Gene3D" id="2.60.40.1430">
    <property type="entry name" value="Perfringolysin, domain 4"/>
    <property type="match status" value="1"/>
</dbReference>
<evidence type="ECO:0000256" key="13">
    <source>
        <dbReference type="ARBA" id="ARBA00023136"/>
    </source>
</evidence>
<accession>R4WJK9</accession>
<organism evidence="16">
    <name type="scientific">Riptortus pedestris</name>
    <name type="common">Bean bug</name>
    <dbReference type="NCBI Taxonomy" id="329032"/>
    <lineage>
        <taxon>Eukaryota</taxon>
        <taxon>Metazoa</taxon>
        <taxon>Ecdysozoa</taxon>
        <taxon>Arthropoda</taxon>
        <taxon>Hexapoda</taxon>
        <taxon>Insecta</taxon>
        <taxon>Pterygota</taxon>
        <taxon>Neoptera</taxon>
        <taxon>Paraneoptera</taxon>
        <taxon>Hemiptera</taxon>
        <taxon>Heteroptera</taxon>
        <taxon>Panheteroptera</taxon>
        <taxon>Pentatomomorpha</taxon>
        <taxon>Coreoidea</taxon>
        <taxon>Alydidae</taxon>
        <taxon>Riptortus</taxon>
    </lineage>
</organism>
<dbReference type="GO" id="GO:0033644">
    <property type="term" value="C:host cell membrane"/>
    <property type="evidence" value="ECO:0007669"/>
    <property type="project" value="UniProtKB-SubCell"/>
</dbReference>
<evidence type="ECO:0000256" key="12">
    <source>
        <dbReference type="ARBA" id="ARBA00023121"/>
    </source>
</evidence>
<evidence type="ECO:0000256" key="1">
    <source>
        <dbReference type="ARBA" id="ARBA00004301"/>
    </source>
</evidence>
<dbReference type="InterPro" id="IPR036359">
    <property type="entry name" value="Thiol_cytolysin_sf"/>
</dbReference>
<evidence type="ECO:0000256" key="10">
    <source>
        <dbReference type="ARBA" id="ARBA00022870"/>
    </source>
</evidence>
<dbReference type="GO" id="GO:0015485">
    <property type="term" value="F:cholesterol binding"/>
    <property type="evidence" value="ECO:0007669"/>
    <property type="project" value="InterPro"/>
</dbReference>
<comment type="similarity">
    <text evidence="3">Belongs to the cholesterol-dependent cytolysin family.</text>
</comment>
<evidence type="ECO:0000256" key="9">
    <source>
        <dbReference type="ARBA" id="ARBA00022852"/>
    </source>
</evidence>
<evidence type="ECO:0000259" key="15">
    <source>
        <dbReference type="Pfam" id="PF17440"/>
    </source>
</evidence>
<evidence type="ECO:0000256" key="8">
    <source>
        <dbReference type="ARBA" id="ARBA00022735"/>
    </source>
</evidence>
<feature type="domain" description="Thiol-activated cytolysin C-terminal" evidence="15">
    <location>
        <begin position="58"/>
        <end position="157"/>
    </location>
</feature>
<evidence type="ECO:0000256" key="2">
    <source>
        <dbReference type="ARBA" id="ARBA00004613"/>
    </source>
</evidence>
<dbReference type="GO" id="GO:0005576">
    <property type="term" value="C:extracellular region"/>
    <property type="evidence" value="ECO:0007669"/>
    <property type="project" value="UniProtKB-SubCell"/>
</dbReference>
<keyword evidence="10" id="KW-1043">Host membrane</keyword>
<dbReference type="EMBL" id="AK417745">
    <property type="protein sequence ID" value="BAN20960.1"/>
    <property type="molecule type" value="mRNA"/>
</dbReference>